<dbReference type="RefSeq" id="WP_095406092.1">
    <property type="nucleotide sequence ID" value="NZ_NOJZ02000004.1"/>
</dbReference>
<evidence type="ECO:0000313" key="2">
    <source>
        <dbReference type="Proteomes" id="UP000243494"/>
    </source>
</evidence>
<gene>
    <name evidence="1" type="ORF">CHF27_004275</name>
</gene>
<protein>
    <submittedName>
        <fullName evidence="1">Uncharacterized protein</fullName>
    </submittedName>
</protein>
<dbReference type="Proteomes" id="UP000243494">
    <property type="component" value="Unassembled WGS sequence"/>
</dbReference>
<sequence>MENKKLSKIFFILLSIVIIASSNISISNAKEPMMDYKYNLEEQKINRAKFIWKSSLQEMRKKEEFTDKDIKNIEEYMNNSMKSEKLEGRIKKYNREKKVLAVSTVDELVNNNIINKEQGEKLKKRLNKYDLSNLRE</sequence>
<organism evidence="1 2">
    <name type="scientific">Romboutsia maritimum</name>
    <dbReference type="NCBI Taxonomy" id="2020948"/>
    <lineage>
        <taxon>Bacteria</taxon>
        <taxon>Bacillati</taxon>
        <taxon>Bacillota</taxon>
        <taxon>Clostridia</taxon>
        <taxon>Peptostreptococcales</taxon>
        <taxon>Peptostreptococcaceae</taxon>
        <taxon>Romboutsia</taxon>
    </lineage>
</organism>
<dbReference type="OrthoDB" id="1753290at2"/>
<accession>A0A371IV04</accession>
<name>A0A371IV04_9FIRM</name>
<evidence type="ECO:0000313" key="1">
    <source>
        <dbReference type="EMBL" id="RDY24306.1"/>
    </source>
</evidence>
<proteinExistence type="predicted"/>
<dbReference type="AlphaFoldDB" id="A0A371IV04"/>
<comment type="caution">
    <text evidence="1">The sequence shown here is derived from an EMBL/GenBank/DDBJ whole genome shotgun (WGS) entry which is preliminary data.</text>
</comment>
<reference evidence="1 2" key="1">
    <citation type="journal article" date="2017" name="Genome Announc.">
        <title>Draft Genome Sequence of Romboutsia maritimum sp. nov. Strain CCRI-22766(T), Isolated from Coastal Estuarine Mud.</title>
        <authorList>
            <person name="Maheux A.F."/>
            <person name="Boudreau D.K."/>
            <person name="Berube E."/>
            <person name="Boissinot M."/>
            <person name="Raymond F."/>
            <person name="Brodeur S."/>
            <person name="Corbeil J."/>
            <person name="Brightwell G."/>
            <person name="Broda D."/>
            <person name="Omar R.F."/>
            <person name="Bergeron M.G."/>
        </authorList>
    </citation>
    <scope>NUCLEOTIDE SEQUENCE [LARGE SCALE GENOMIC DNA]</scope>
    <source>
        <strain evidence="1 2">CCRI-22766</strain>
    </source>
</reference>
<keyword evidence="2" id="KW-1185">Reference proteome</keyword>
<dbReference type="EMBL" id="NOJZ02000004">
    <property type="protein sequence ID" value="RDY24306.1"/>
    <property type="molecule type" value="Genomic_DNA"/>
</dbReference>